<evidence type="ECO:0000256" key="1">
    <source>
        <dbReference type="SAM" id="Coils"/>
    </source>
</evidence>
<reference evidence="4" key="1">
    <citation type="submission" date="2021-01" db="EMBL/GenBank/DDBJ databases">
        <authorList>
            <person name="Corre E."/>
            <person name="Pelletier E."/>
            <person name="Niang G."/>
            <person name="Scheremetjew M."/>
            <person name="Finn R."/>
            <person name="Kale V."/>
            <person name="Holt S."/>
            <person name="Cochrane G."/>
            <person name="Meng A."/>
            <person name="Brown T."/>
            <person name="Cohen L."/>
        </authorList>
    </citation>
    <scope>NUCLEOTIDE SEQUENCE</scope>
</reference>
<accession>A0A7S0ZXR3</accession>
<evidence type="ECO:0000313" key="4">
    <source>
        <dbReference type="EMBL" id="CAD8835948.1"/>
    </source>
</evidence>
<dbReference type="SUPFAM" id="SSF50156">
    <property type="entry name" value="PDZ domain-like"/>
    <property type="match status" value="2"/>
</dbReference>
<dbReference type="InterPro" id="IPR001478">
    <property type="entry name" value="PDZ"/>
</dbReference>
<keyword evidence="1" id="KW-0175">Coiled coil</keyword>
<feature type="domain" description="PDZ" evidence="3">
    <location>
        <begin position="16"/>
        <end position="84"/>
    </location>
</feature>
<sequence>MADRAPQITVSFDRAGSLGIEFLKHEPPYVVEKLHAGGLAYNRDLKRGDLLISAQGDSAKGLDWNGLVQRLMRRPVTLVFSRTALAEPAPLEESCEGLQLVTHVPLAVLDDSGRRDSNPSTPQAESHASAGSRLNGDESDDLMTHEREGNASHAMPDVGSTSVVAESVIPHAPSEATESAVVVGAPRSGDVDAVKVAGEHAVGEPVSVPAVEVLDNGLPSQAEVENDRRDVPHPIFVPQGPRAPPGADGSVTDWRAQVEAKFAAQLQTAERKLEQVMFVVADKDKQLEEKTRLLSSRSDVINRLSGELGVSVEHTEMDTTFDVLLVLEGALGLDFEPEAPYKVDTVGIGISEGLGICSGDELLSLNGQSVVGVRWAEVERRLQARPLKLTLQRRITKQAVSKQEITRIDVKLENNRLKTEIKNLTTALHGRDDEVKDLEKLVKLKEETLNALESASGSAQDLSTFAMQCAALQQQVESLAERLLDAERKAEECQFERKKALEKVADESLHRETAQEALTGLSERCNTLEADCQKLRRGNAALQLQAKEKVTLEGEVQKLADMNIQWQMAHQALSQETEFLRQRTAELQQLETEVVQLRHFAHTYQGLQQRLLQVETSLLTQTDENRRLQGESSALQDTVQRLQSVLEAVQDSGAMNAGQLEAELLERSCEHASVRREADEHRRQVDELRRQQRNWQVELQESRGLKLENEGLKQTLASVLQERDALKNVVERCVAKLEKESLERPFLVDKRMVTQMMAAYLQQRDYPKQQLEIASKMADLLGFTIAERELVGLKDKRRTLLEQSPTGLMDLTSRFVDFLIEESESC</sequence>
<feature type="region of interest" description="Disordered" evidence="2">
    <location>
        <begin position="110"/>
        <end position="143"/>
    </location>
</feature>
<dbReference type="EMBL" id="HBFQ01014898">
    <property type="protein sequence ID" value="CAD8835948.1"/>
    <property type="molecule type" value="Transcribed_RNA"/>
</dbReference>
<dbReference type="AlphaFoldDB" id="A0A7S0ZXR3"/>
<feature type="coiled-coil region" evidence="1">
    <location>
        <begin position="435"/>
        <end position="545"/>
    </location>
</feature>
<protein>
    <recommendedName>
        <fullName evidence="3">PDZ domain-containing protein</fullName>
    </recommendedName>
</protein>
<gene>
    <name evidence="4" type="ORF">NSCI0253_LOCUS10296</name>
</gene>
<evidence type="ECO:0000256" key="2">
    <source>
        <dbReference type="SAM" id="MobiDB-lite"/>
    </source>
</evidence>
<feature type="coiled-coil region" evidence="1">
    <location>
        <begin position="671"/>
        <end position="729"/>
    </location>
</feature>
<organism evidence="4">
    <name type="scientific">Noctiluca scintillans</name>
    <name type="common">Sea sparkle</name>
    <name type="synonym">Red tide dinoflagellate</name>
    <dbReference type="NCBI Taxonomy" id="2966"/>
    <lineage>
        <taxon>Eukaryota</taxon>
        <taxon>Sar</taxon>
        <taxon>Alveolata</taxon>
        <taxon>Dinophyceae</taxon>
        <taxon>Noctilucales</taxon>
        <taxon>Noctilucaceae</taxon>
        <taxon>Noctiluca</taxon>
    </lineage>
</organism>
<feature type="domain" description="PDZ" evidence="3">
    <location>
        <begin position="306"/>
        <end position="395"/>
    </location>
</feature>
<evidence type="ECO:0000259" key="3">
    <source>
        <dbReference type="SMART" id="SM00228"/>
    </source>
</evidence>
<name>A0A7S0ZXR3_NOCSC</name>
<dbReference type="InterPro" id="IPR036034">
    <property type="entry name" value="PDZ_sf"/>
</dbReference>
<dbReference type="SMART" id="SM00228">
    <property type="entry name" value="PDZ"/>
    <property type="match status" value="2"/>
</dbReference>
<proteinExistence type="predicted"/>